<keyword evidence="2" id="KW-1185">Reference proteome</keyword>
<evidence type="ECO:0000313" key="2">
    <source>
        <dbReference type="Proteomes" id="UP000887578"/>
    </source>
</evidence>
<feature type="compositionally biased region" description="Basic residues" evidence="1">
    <location>
        <begin position="74"/>
        <end position="83"/>
    </location>
</feature>
<feature type="compositionally biased region" description="Pro residues" evidence="1">
    <location>
        <begin position="85"/>
        <end position="105"/>
    </location>
</feature>
<name>A0A914PG04_9BILA</name>
<protein>
    <submittedName>
        <fullName evidence="3">Uncharacterized protein</fullName>
    </submittedName>
</protein>
<evidence type="ECO:0000256" key="1">
    <source>
        <dbReference type="SAM" id="MobiDB-lite"/>
    </source>
</evidence>
<dbReference type="WBParaSite" id="PDA_v2.g16670.t1">
    <property type="protein sequence ID" value="PDA_v2.g16670.t1"/>
    <property type="gene ID" value="PDA_v2.g16670"/>
</dbReference>
<accession>A0A914PG04</accession>
<dbReference type="AlphaFoldDB" id="A0A914PG04"/>
<evidence type="ECO:0000313" key="3">
    <source>
        <dbReference type="WBParaSite" id="PDA_v2.g16670.t1"/>
    </source>
</evidence>
<organism evidence="2 3">
    <name type="scientific">Panagrolaimus davidi</name>
    <dbReference type="NCBI Taxonomy" id="227884"/>
    <lineage>
        <taxon>Eukaryota</taxon>
        <taxon>Metazoa</taxon>
        <taxon>Ecdysozoa</taxon>
        <taxon>Nematoda</taxon>
        <taxon>Chromadorea</taxon>
        <taxon>Rhabditida</taxon>
        <taxon>Tylenchina</taxon>
        <taxon>Panagrolaimomorpha</taxon>
        <taxon>Panagrolaimoidea</taxon>
        <taxon>Panagrolaimidae</taxon>
        <taxon>Panagrolaimus</taxon>
    </lineage>
</organism>
<sequence length="122" mass="13783">MADGSKKQRVSFTLDVDLIVNLNIKRSKECDDKSGEARAVECANMQRPEANGPILNPPVSSSNIQQPRDPRVPRTPRHPRQPRVPRTPRPPRQPRVPRTPQPPRSPARQRSPASQRSLSYEP</sequence>
<feature type="region of interest" description="Disordered" evidence="1">
    <location>
        <begin position="43"/>
        <end position="122"/>
    </location>
</feature>
<proteinExistence type="predicted"/>
<reference evidence="3" key="1">
    <citation type="submission" date="2022-11" db="UniProtKB">
        <authorList>
            <consortium name="WormBaseParasite"/>
        </authorList>
    </citation>
    <scope>IDENTIFICATION</scope>
</reference>
<dbReference type="Proteomes" id="UP000887578">
    <property type="component" value="Unplaced"/>
</dbReference>
<feature type="compositionally biased region" description="Low complexity" evidence="1">
    <location>
        <begin position="106"/>
        <end position="116"/>
    </location>
</feature>